<dbReference type="RefSeq" id="WP_240591775.1">
    <property type="nucleotide sequence ID" value="NZ_JAKUDL010000005.1"/>
</dbReference>
<comment type="caution">
    <text evidence="1">The sequence shown here is derived from an EMBL/GenBank/DDBJ whole genome shotgun (WGS) entry which is preliminary data.</text>
</comment>
<accession>A0AAJ1BKP3</accession>
<dbReference type="Proteomes" id="UP001297581">
    <property type="component" value="Unassembled WGS sequence"/>
</dbReference>
<dbReference type="AlphaFoldDB" id="A0AAJ1BKP3"/>
<name>A0AAJ1BKP3_9GAMM</name>
<proteinExistence type="predicted"/>
<sequence length="163" mass="18475">MKGNSVSKDIATTYLIGFEVIQNQFSSFRQAAIRKYAEDESSNQGVKAVFADSGCLQFHLFGMYVDVFFEPVVVSKVERAVFGRIKFVHRRCGLNCLLMELLVSLEGRVFRPCGKPDILGQEYGTIGDEQWRLHTDFDKDLAAALLNLYVHGESPQAYWDSQH</sequence>
<evidence type="ECO:0000313" key="1">
    <source>
        <dbReference type="EMBL" id="MCH4295592.1"/>
    </source>
</evidence>
<organism evidence="1 2">
    <name type="scientific">Shewanella zhuhaiensis</name>
    <dbReference type="NCBI Taxonomy" id="2919576"/>
    <lineage>
        <taxon>Bacteria</taxon>
        <taxon>Pseudomonadati</taxon>
        <taxon>Pseudomonadota</taxon>
        <taxon>Gammaproteobacteria</taxon>
        <taxon>Alteromonadales</taxon>
        <taxon>Shewanellaceae</taxon>
        <taxon>Shewanella</taxon>
    </lineage>
</organism>
<reference evidence="1 2" key="1">
    <citation type="submission" date="2022-02" db="EMBL/GenBank/DDBJ databases">
        <title>The genome sequence of Shewanella sp. 3B26.</title>
        <authorList>
            <person name="Du J."/>
        </authorList>
    </citation>
    <scope>NUCLEOTIDE SEQUENCE [LARGE SCALE GENOMIC DNA]</scope>
    <source>
        <strain evidence="1 2">3B26</strain>
    </source>
</reference>
<dbReference type="EMBL" id="JAKUDL010000005">
    <property type="protein sequence ID" value="MCH4295592.1"/>
    <property type="molecule type" value="Genomic_DNA"/>
</dbReference>
<protein>
    <submittedName>
        <fullName evidence="1">Uncharacterized protein</fullName>
    </submittedName>
</protein>
<keyword evidence="2" id="KW-1185">Reference proteome</keyword>
<evidence type="ECO:0000313" key="2">
    <source>
        <dbReference type="Proteomes" id="UP001297581"/>
    </source>
</evidence>
<gene>
    <name evidence="1" type="ORF">MJ923_14885</name>
</gene>